<dbReference type="EMBL" id="JBBKAM010000004">
    <property type="protein sequence ID" value="MEJ8646069.1"/>
    <property type="molecule type" value="Genomic_DNA"/>
</dbReference>
<feature type="compositionally biased region" description="Pro residues" evidence="1">
    <location>
        <begin position="20"/>
        <end position="32"/>
    </location>
</feature>
<keyword evidence="3" id="KW-1185">Reference proteome</keyword>
<evidence type="ECO:0000313" key="2">
    <source>
        <dbReference type="EMBL" id="MEJ8646069.1"/>
    </source>
</evidence>
<comment type="caution">
    <text evidence="2">The sequence shown here is derived from an EMBL/GenBank/DDBJ whole genome shotgun (WGS) entry which is preliminary data.</text>
</comment>
<protein>
    <submittedName>
        <fullName evidence="2">Uncharacterized protein</fullName>
    </submittedName>
</protein>
<organism evidence="2 3">
    <name type="scientific">Streptomyces caledonius</name>
    <dbReference type="NCBI Taxonomy" id="3134107"/>
    <lineage>
        <taxon>Bacteria</taxon>
        <taxon>Bacillati</taxon>
        <taxon>Actinomycetota</taxon>
        <taxon>Actinomycetes</taxon>
        <taxon>Kitasatosporales</taxon>
        <taxon>Streptomycetaceae</taxon>
        <taxon>Streptomyces</taxon>
    </lineage>
</organism>
<proteinExistence type="predicted"/>
<feature type="region of interest" description="Disordered" evidence="1">
    <location>
        <begin position="1"/>
        <end position="49"/>
    </location>
</feature>
<evidence type="ECO:0000313" key="3">
    <source>
        <dbReference type="Proteomes" id="UP001382904"/>
    </source>
</evidence>
<name>A0ABU8UDU3_9ACTN</name>
<gene>
    <name evidence="2" type="ORF">WKI68_42265</name>
</gene>
<dbReference type="Proteomes" id="UP001382904">
    <property type="component" value="Unassembled WGS sequence"/>
</dbReference>
<reference evidence="2 3" key="1">
    <citation type="submission" date="2024-03" db="EMBL/GenBank/DDBJ databases">
        <title>Novel Streptomyces species of biotechnological and ecological value are a feature of Machair soil.</title>
        <authorList>
            <person name="Prole J.R."/>
            <person name="Goodfellow M."/>
            <person name="Allenby N."/>
            <person name="Ward A.C."/>
        </authorList>
    </citation>
    <scope>NUCLEOTIDE SEQUENCE [LARGE SCALE GENOMIC DNA]</scope>
    <source>
        <strain evidence="2 3">MS1.HAVA.3</strain>
    </source>
</reference>
<feature type="compositionally biased region" description="Low complexity" evidence="1">
    <location>
        <begin position="9"/>
        <end position="19"/>
    </location>
</feature>
<accession>A0ABU8UDU3</accession>
<sequence length="49" mass="5179">MPSRAGRCRPYASASAAPTPYRPRGPPLPAPRSPLASLDPVVPGRDRVL</sequence>
<evidence type="ECO:0000256" key="1">
    <source>
        <dbReference type="SAM" id="MobiDB-lite"/>
    </source>
</evidence>